<protein>
    <recommendedName>
        <fullName evidence="3">EthD domain-containing protein</fullName>
    </recommendedName>
</protein>
<reference evidence="2" key="1">
    <citation type="journal article" date="2019" name="bioRxiv">
        <title>Genomics, evolutionary history and diagnostics of the Alternaria alternata species group including apple and Asian pear pathotypes.</title>
        <authorList>
            <person name="Armitage A.D."/>
            <person name="Cockerton H.M."/>
            <person name="Sreenivasaprasad S."/>
            <person name="Woodhall J.W."/>
            <person name="Lane C.R."/>
            <person name="Harrison R.J."/>
            <person name="Clarkson J.P."/>
        </authorList>
    </citation>
    <scope>NUCLEOTIDE SEQUENCE [LARGE SCALE GENOMIC DNA]</scope>
    <source>
        <strain evidence="2">FERA 635</strain>
    </source>
</reference>
<organism evidence="1 2">
    <name type="scientific">Alternaria tenuissima</name>
    <dbReference type="NCBI Taxonomy" id="119927"/>
    <lineage>
        <taxon>Eukaryota</taxon>
        <taxon>Fungi</taxon>
        <taxon>Dikarya</taxon>
        <taxon>Ascomycota</taxon>
        <taxon>Pezizomycotina</taxon>
        <taxon>Dothideomycetes</taxon>
        <taxon>Pleosporomycetidae</taxon>
        <taxon>Pleosporales</taxon>
        <taxon>Pleosporineae</taxon>
        <taxon>Pleosporaceae</taxon>
        <taxon>Alternaria</taxon>
        <taxon>Alternaria sect. Alternaria</taxon>
        <taxon>Alternaria alternata complex</taxon>
    </lineage>
</organism>
<dbReference type="EMBL" id="PDXF01000070">
    <property type="protein sequence ID" value="RYN91148.1"/>
    <property type="molecule type" value="Genomic_DNA"/>
</dbReference>
<sequence>MGLHVDEKRACKRFLADFVEHGRDPTWGFYVYATYTRPQEQKEADSDQNSSSDKTAVVDDNTYFQNLLDKFHDLATEDLRDSYPVKYNQRIVDALRLVPAAIMPNASLSEVCTHFRTHHARILESERLYEPGYQDAWNEEGLFGPKYEWCMVIDDEVLESFDADDDYYTFAKLLDGDYTKMKKPVALTAKYRDGTGGTQWNGWFKFSAGMLRNVFEVVHDNTYTTYFNGEDELLDF</sequence>
<comment type="caution">
    <text evidence="1">The sequence shown here is derived from an EMBL/GenBank/DDBJ whole genome shotgun (WGS) entry which is preliminary data.</text>
</comment>
<evidence type="ECO:0008006" key="3">
    <source>
        <dbReference type="Google" id="ProtNLM"/>
    </source>
</evidence>
<accession>A0ABY0FW80</accession>
<proteinExistence type="predicted"/>
<name>A0ABY0FW80_9PLEO</name>
<keyword evidence="2" id="KW-1185">Reference proteome</keyword>
<evidence type="ECO:0000313" key="2">
    <source>
        <dbReference type="Proteomes" id="UP000293195"/>
    </source>
</evidence>
<gene>
    <name evidence="1" type="ORF">AA0119_g10693</name>
</gene>
<evidence type="ECO:0000313" key="1">
    <source>
        <dbReference type="EMBL" id="RYN91148.1"/>
    </source>
</evidence>
<dbReference type="Proteomes" id="UP000293195">
    <property type="component" value="Unassembled WGS sequence"/>
</dbReference>